<dbReference type="PANTHER" id="PTHR33204">
    <property type="entry name" value="TRANSCRIPTIONAL REGULATOR, MARR FAMILY"/>
    <property type="match status" value="1"/>
</dbReference>
<dbReference type="SUPFAM" id="SSF46785">
    <property type="entry name" value="Winged helix' DNA-binding domain"/>
    <property type="match status" value="1"/>
</dbReference>
<accession>A0ABY7WUU8</accession>
<dbReference type="RefSeq" id="WP_274260472.1">
    <property type="nucleotide sequence ID" value="NZ_CP117884.1"/>
</dbReference>
<dbReference type="Gene3D" id="1.10.10.10">
    <property type="entry name" value="Winged helix-like DNA-binding domain superfamily/Winged helix DNA-binding domain"/>
    <property type="match status" value="1"/>
</dbReference>
<organism evidence="5 6">
    <name type="scientific">Lacticaseibacillus pabuli</name>
    <dbReference type="NCBI Taxonomy" id="3025672"/>
    <lineage>
        <taxon>Bacteria</taxon>
        <taxon>Bacillati</taxon>
        <taxon>Bacillota</taxon>
        <taxon>Bacilli</taxon>
        <taxon>Lactobacillales</taxon>
        <taxon>Lactobacillaceae</taxon>
        <taxon>Lacticaseibacillus</taxon>
    </lineage>
</organism>
<proteinExistence type="predicted"/>
<evidence type="ECO:0000313" key="6">
    <source>
        <dbReference type="Proteomes" id="UP001220377"/>
    </source>
</evidence>
<keyword evidence="6" id="KW-1185">Reference proteome</keyword>
<evidence type="ECO:0000256" key="1">
    <source>
        <dbReference type="ARBA" id="ARBA00023015"/>
    </source>
</evidence>
<sequence>MTNTTYHVGIEATMAVLSGKWKPVLLCLIQSGNNRNGSLLRALPDVSQKVLTEQLRQLVSDGILERIDYNEKPARVEYHVTEYGSSLTKILMSLCHWGEQDIRRKQAAGVSVSLGTAL</sequence>
<name>A0ABY7WUU8_9LACO</name>
<dbReference type="PANTHER" id="PTHR33204:SF29">
    <property type="entry name" value="TRANSCRIPTIONAL REGULATOR"/>
    <property type="match status" value="1"/>
</dbReference>
<keyword evidence="2" id="KW-0238">DNA-binding</keyword>
<gene>
    <name evidence="5" type="ORF">PQ472_00620</name>
</gene>
<dbReference type="Pfam" id="PF01638">
    <property type="entry name" value="HxlR"/>
    <property type="match status" value="1"/>
</dbReference>
<evidence type="ECO:0000256" key="3">
    <source>
        <dbReference type="ARBA" id="ARBA00023163"/>
    </source>
</evidence>
<dbReference type="InterPro" id="IPR002577">
    <property type="entry name" value="HTH_HxlR"/>
</dbReference>
<reference evidence="5 6" key="1">
    <citation type="submission" date="2023-02" db="EMBL/GenBank/DDBJ databases">
        <title>Genome sequence of Lacticaseibacillus sp. KACC 23028.</title>
        <authorList>
            <person name="Kim S."/>
            <person name="Heo J."/>
            <person name="Kwon S.-W."/>
        </authorList>
    </citation>
    <scope>NUCLEOTIDE SEQUENCE [LARGE SCALE GENOMIC DNA]</scope>
    <source>
        <strain evidence="5 6">KACC 23028</strain>
    </source>
</reference>
<feature type="domain" description="HTH hxlR-type" evidence="4">
    <location>
        <begin position="8"/>
        <end position="106"/>
    </location>
</feature>
<dbReference type="EMBL" id="CP117884">
    <property type="protein sequence ID" value="WDF82776.1"/>
    <property type="molecule type" value="Genomic_DNA"/>
</dbReference>
<evidence type="ECO:0000313" key="5">
    <source>
        <dbReference type="EMBL" id="WDF82776.1"/>
    </source>
</evidence>
<protein>
    <submittedName>
        <fullName evidence="5">Helix-turn-helix domain-containing protein</fullName>
    </submittedName>
</protein>
<keyword evidence="3" id="KW-0804">Transcription</keyword>
<dbReference type="Proteomes" id="UP001220377">
    <property type="component" value="Chromosome"/>
</dbReference>
<evidence type="ECO:0000259" key="4">
    <source>
        <dbReference type="PROSITE" id="PS51118"/>
    </source>
</evidence>
<dbReference type="InterPro" id="IPR036390">
    <property type="entry name" value="WH_DNA-bd_sf"/>
</dbReference>
<dbReference type="InterPro" id="IPR036388">
    <property type="entry name" value="WH-like_DNA-bd_sf"/>
</dbReference>
<keyword evidence="1" id="KW-0805">Transcription regulation</keyword>
<evidence type="ECO:0000256" key="2">
    <source>
        <dbReference type="ARBA" id="ARBA00023125"/>
    </source>
</evidence>
<dbReference type="PROSITE" id="PS51118">
    <property type="entry name" value="HTH_HXLR"/>
    <property type="match status" value="1"/>
</dbReference>